<evidence type="ECO:0000256" key="1">
    <source>
        <dbReference type="ARBA" id="ARBA00004651"/>
    </source>
</evidence>
<evidence type="ECO:0000259" key="8">
    <source>
        <dbReference type="PROSITE" id="PS50850"/>
    </source>
</evidence>
<evidence type="ECO:0000256" key="2">
    <source>
        <dbReference type="ARBA" id="ARBA00022448"/>
    </source>
</evidence>
<dbReference type="AlphaFoldDB" id="A0A7T0KHA8"/>
<dbReference type="Proteomes" id="UP000594681">
    <property type="component" value="Chromosome"/>
</dbReference>
<protein>
    <submittedName>
        <fullName evidence="9">MHS family MFS transporter</fullName>
    </submittedName>
</protein>
<organism evidence="9 10">
    <name type="scientific">Corynebacterium lizhenjunii</name>
    <dbReference type="NCBI Taxonomy" id="2709394"/>
    <lineage>
        <taxon>Bacteria</taxon>
        <taxon>Bacillati</taxon>
        <taxon>Actinomycetota</taxon>
        <taxon>Actinomycetes</taxon>
        <taxon>Mycobacteriales</taxon>
        <taxon>Corynebacteriaceae</taxon>
        <taxon>Corynebacterium</taxon>
    </lineage>
</organism>
<accession>A0A7T0KHA8</accession>
<keyword evidence="6 7" id="KW-0472">Membrane</keyword>
<keyword evidence="3" id="KW-1003">Cell membrane</keyword>
<evidence type="ECO:0000256" key="6">
    <source>
        <dbReference type="ARBA" id="ARBA00023136"/>
    </source>
</evidence>
<gene>
    <name evidence="9" type="ORF">G7Y31_11455</name>
</gene>
<feature type="transmembrane region" description="Helical" evidence="7">
    <location>
        <begin position="356"/>
        <end position="377"/>
    </location>
</feature>
<proteinExistence type="predicted"/>
<dbReference type="Pfam" id="PF07690">
    <property type="entry name" value="MFS_1"/>
    <property type="match status" value="1"/>
</dbReference>
<dbReference type="InterPro" id="IPR005829">
    <property type="entry name" value="Sugar_transporter_CS"/>
</dbReference>
<feature type="domain" description="Major facilitator superfamily (MFS) profile" evidence="8">
    <location>
        <begin position="1"/>
        <end position="409"/>
    </location>
</feature>
<dbReference type="CDD" id="cd17369">
    <property type="entry name" value="MFS_ShiA_like"/>
    <property type="match status" value="1"/>
</dbReference>
<feature type="transmembrane region" description="Helical" evidence="7">
    <location>
        <begin position="137"/>
        <end position="160"/>
    </location>
</feature>
<evidence type="ECO:0000256" key="5">
    <source>
        <dbReference type="ARBA" id="ARBA00022989"/>
    </source>
</evidence>
<dbReference type="PANTHER" id="PTHR43045">
    <property type="entry name" value="SHIKIMATE TRANSPORTER"/>
    <property type="match status" value="1"/>
</dbReference>
<feature type="transmembrane region" description="Helical" evidence="7">
    <location>
        <begin position="292"/>
        <end position="311"/>
    </location>
</feature>
<keyword evidence="4 7" id="KW-0812">Transmembrane</keyword>
<evidence type="ECO:0000256" key="7">
    <source>
        <dbReference type="SAM" id="Phobius"/>
    </source>
</evidence>
<feature type="transmembrane region" description="Helical" evidence="7">
    <location>
        <begin position="172"/>
        <end position="191"/>
    </location>
</feature>
<feature type="transmembrane region" description="Helical" evidence="7">
    <location>
        <begin position="96"/>
        <end position="116"/>
    </location>
</feature>
<comment type="subcellular location">
    <subcellularLocation>
        <location evidence="1">Cell membrane</location>
        <topology evidence="1">Multi-pass membrane protein</topology>
    </subcellularLocation>
</comment>
<feature type="transmembrane region" description="Helical" evidence="7">
    <location>
        <begin position="260"/>
        <end position="280"/>
    </location>
</feature>
<dbReference type="GO" id="GO:0022857">
    <property type="term" value="F:transmembrane transporter activity"/>
    <property type="evidence" value="ECO:0007669"/>
    <property type="project" value="InterPro"/>
</dbReference>
<dbReference type="InterPro" id="IPR011701">
    <property type="entry name" value="MFS"/>
</dbReference>
<sequence>MVGTTIEWFDFFIYAQAAGLIFATQYFEPLGRDNPSVAEIISWASLGISFLFRPLGAIIAGHLGDKLGRKPVLVVTLVGMGLATMLMGLLPTYASWGIAAPIILVLLRIIQGLSAGGEWGGAAMLAVEHAPAGRRGFFGSFPQVGVPVGMSLATIFMLVLTGVLSEEQFIAWGWRIPFLSSVVLIGVGFFIRQVVEESPAFAEMQQLQRQSSAPLGTLFKQHARTVVTCALIFAGNNAVGYFVIAYFVSYGTKVVGYSRVEALTVTLIGAFLWLVSTPIYGALSDRIGRKRLFIFGYVATIAWAFPTWLLVDSGNTVLFGIGVAGVAAIQGSTYAQQSAMYAEMFPVQVRLSGTSIGYALGSILGGAFAPMIAAILLERTGTSMAIAGYAVAICAVSLAAVCTVPASIQDRDLHA</sequence>
<evidence type="ECO:0000313" key="9">
    <source>
        <dbReference type="EMBL" id="QPK80441.1"/>
    </source>
</evidence>
<keyword evidence="2" id="KW-0813">Transport</keyword>
<dbReference type="SUPFAM" id="SSF103473">
    <property type="entry name" value="MFS general substrate transporter"/>
    <property type="match status" value="1"/>
</dbReference>
<dbReference type="EMBL" id="CP064954">
    <property type="protein sequence ID" value="QPK80441.1"/>
    <property type="molecule type" value="Genomic_DNA"/>
</dbReference>
<feature type="transmembrane region" description="Helical" evidence="7">
    <location>
        <begin position="226"/>
        <end position="248"/>
    </location>
</feature>
<dbReference type="PANTHER" id="PTHR43045:SF1">
    <property type="entry name" value="SHIKIMATE TRANSPORTER"/>
    <property type="match status" value="1"/>
</dbReference>
<reference evidence="9 10" key="1">
    <citation type="submission" date="2020-11" db="EMBL/GenBank/DDBJ databases">
        <title>Corynebacterium sp. ZJ-599.</title>
        <authorList>
            <person name="Zhou J."/>
        </authorList>
    </citation>
    <scope>NUCLEOTIDE SEQUENCE [LARGE SCALE GENOMIC DNA]</scope>
    <source>
        <strain evidence="9 10">ZJ-599</strain>
    </source>
</reference>
<feature type="transmembrane region" description="Helical" evidence="7">
    <location>
        <begin position="40"/>
        <end position="60"/>
    </location>
</feature>
<evidence type="ECO:0000256" key="4">
    <source>
        <dbReference type="ARBA" id="ARBA00022692"/>
    </source>
</evidence>
<dbReference type="GO" id="GO:0005886">
    <property type="term" value="C:plasma membrane"/>
    <property type="evidence" value="ECO:0007669"/>
    <property type="project" value="UniProtKB-SubCell"/>
</dbReference>
<dbReference type="PROSITE" id="PS50850">
    <property type="entry name" value="MFS"/>
    <property type="match status" value="1"/>
</dbReference>
<dbReference type="KEGG" id="cliz:G7Y31_11455"/>
<feature type="transmembrane region" description="Helical" evidence="7">
    <location>
        <begin position="383"/>
        <end position="408"/>
    </location>
</feature>
<evidence type="ECO:0000313" key="10">
    <source>
        <dbReference type="Proteomes" id="UP000594681"/>
    </source>
</evidence>
<feature type="transmembrane region" description="Helical" evidence="7">
    <location>
        <begin position="317"/>
        <end position="335"/>
    </location>
</feature>
<feature type="transmembrane region" description="Helical" evidence="7">
    <location>
        <begin position="72"/>
        <end position="90"/>
    </location>
</feature>
<evidence type="ECO:0000256" key="3">
    <source>
        <dbReference type="ARBA" id="ARBA00022475"/>
    </source>
</evidence>
<dbReference type="Gene3D" id="1.20.1250.20">
    <property type="entry name" value="MFS general substrate transporter like domains"/>
    <property type="match status" value="2"/>
</dbReference>
<dbReference type="PROSITE" id="PS00217">
    <property type="entry name" value="SUGAR_TRANSPORT_2"/>
    <property type="match status" value="1"/>
</dbReference>
<name>A0A7T0KHA8_9CORY</name>
<keyword evidence="5 7" id="KW-1133">Transmembrane helix</keyword>
<dbReference type="InterPro" id="IPR020846">
    <property type="entry name" value="MFS_dom"/>
</dbReference>
<keyword evidence="10" id="KW-1185">Reference proteome</keyword>
<dbReference type="InterPro" id="IPR036259">
    <property type="entry name" value="MFS_trans_sf"/>
</dbReference>